<feature type="domain" description="Pyrrolo-quinoline quinone repeat" evidence="1">
    <location>
        <begin position="246"/>
        <end position="386"/>
    </location>
</feature>
<dbReference type="InterPro" id="IPR011047">
    <property type="entry name" value="Quinoprotein_ADH-like_sf"/>
</dbReference>
<dbReference type="PANTHER" id="PTHR34512">
    <property type="entry name" value="CELL SURFACE PROTEIN"/>
    <property type="match status" value="1"/>
</dbReference>
<reference evidence="2" key="1">
    <citation type="submission" date="2014-05" db="EMBL/GenBank/DDBJ databases">
        <authorList>
            <person name="Urmite Genomes"/>
        </authorList>
    </citation>
    <scope>NUCLEOTIDE SEQUENCE</scope>
    <source>
        <strain evidence="2">DSM 44074</strain>
    </source>
</reference>
<dbReference type="SUPFAM" id="SSF50998">
    <property type="entry name" value="Quinoprotein alcohol dehydrogenase-like"/>
    <property type="match status" value="1"/>
</dbReference>
<reference evidence="2" key="2">
    <citation type="submission" date="2015-09" db="EMBL/GenBank/DDBJ databases">
        <title>Draft genome sequence of Mycobacterium neoaurum DSM 44074.</title>
        <authorList>
            <person name="Croce O."/>
            <person name="Robert C."/>
            <person name="Raoult D."/>
            <person name="Drancourt M."/>
        </authorList>
    </citation>
    <scope>NUCLEOTIDE SEQUENCE</scope>
    <source>
        <strain evidence="2">DSM 44074</strain>
    </source>
</reference>
<dbReference type="PANTHER" id="PTHR34512:SF30">
    <property type="entry name" value="OUTER MEMBRANE PROTEIN ASSEMBLY FACTOR BAMB"/>
    <property type="match status" value="1"/>
</dbReference>
<dbReference type="InterPro" id="IPR002372">
    <property type="entry name" value="PQQ_rpt_dom"/>
</dbReference>
<dbReference type="AlphaFoldDB" id="A0AAV2WF44"/>
<dbReference type="InterPro" id="IPR018391">
    <property type="entry name" value="PQQ_b-propeller_rpt"/>
</dbReference>
<dbReference type="Proteomes" id="UP000028864">
    <property type="component" value="Unassembled WGS sequence"/>
</dbReference>
<evidence type="ECO:0000313" key="2">
    <source>
        <dbReference type="EMBL" id="CDQ42879.1"/>
    </source>
</evidence>
<dbReference type="SMART" id="SM00564">
    <property type="entry name" value="PQQ"/>
    <property type="match status" value="2"/>
</dbReference>
<proteinExistence type="predicted"/>
<evidence type="ECO:0000313" key="3">
    <source>
        <dbReference type="Proteomes" id="UP000028864"/>
    </source>
</evidence>
<dbReference type="Gene3D" id="2.130.10.10">
    <property type="entry name" value="YVTN repeat-like/Quinoprotein amine dehydrogenase"/>
    <property type="match status" value="2"/>
</dbReference>
<dbReference type="InterPro" id="IPR015943">
    <property type="entry name" value="WD40/YVTN_repeat-like_dom_sf"/>
</dbReference>
<sequence>MTTLLASACANTDSWVEAHPATGWSAQYADAANSSYSPVDGARELSLDWQRSVKGALGAQAALGSGAYLAVNGQTADGCSLMVWENDNNGRQRWCTRLWQGGGLSSPLFDGFDNLYIGQPGAIMSFPPTQWIRWRQPVIGMPMTPRLLDPGHLLVFTHLGQVLVFDAHRGTVIGTPLDLVAGVDPTDSQRGLDDCVTERSGCPVASAPAFSADTGMLVAGLWQPGAPAPVLTGLKYRPDATAMVSTAWTSTAIGGGPIASPVLSADGTVAYVTGRDNRLWAIDTADGSARWSVALDSTPRTPPSVTPDGHVIAGGGPGSHLVSVTDSGEIAWSRDDVEPLTTSTQSGGGTGYAVIRDGDAGQALLVFDTADGRTLNQYPLPEADGAPLGVSVGHDRRVVVTTSAGQVYSFAPV</sequence>
<name>A0AAV2WF44_MYCNE</name>
<organism evidence="2 3">
    <name type="scientific">Mycolicibacterium neoaurum</name>
    <name type="common">Mycobacterium neoaurum</name>
    <dbReference type="NCBI Taxonomy" id="1795"/>
    <lineage>
        <taxon>Bacteria</taxon>
        <taxon>Bacillati</taxon>
        <taxon>Actinomycetota</taxon>
        <taxon>Actinomycetes</taxon>
        <taxon>Mycobacteriales</taxon>
        <taxon>Mycobacteriaceae</taxon>
        <taxon>Mycolicibacterium</taxon>
    </lineage>
</organism>
<protein>
    <submittedName>
        <fullName evidence="2">FOG: WD40-like repeat protein</fullName>
    </submittedName>
</protein>
<dbReference type="Pfam" id="PF13360">
    <property type="entry name" value="PQQ_2"/>
    <property type="match status" value="1"/>
</dbReference>
<evidence type="ECO:0000259" key="1">
    <source>
        <dbReference type="Pfam" id="PF13360"/>
    </source>
</evidence>
<accession>A0AAV2WF44</accession>
<gene>
    <name evidence="2" type="ORF">BN1047_00737</name>
</gene>
<dbReference type="EMBL" id="LK021337">
    <property type="protein sequence ID" value="CDQ42879.1"/>
    <property type="molecule type" value="Genomic_DNA"/>
</dbReference>